<accession>A0ABV6RNB9</accession>
<dbReference type="RefSeq" id="WP_386665922.1">
    <property type="nucleotide sequence ID" value="NZ_JBHLTG010000001.1"/>
</dbReference>
<feature type="signal peptide" evidence="1">
    <location>
        <begin position="1"/>
        <end position="27"/>
    </location>
</feature>
<evidence type="ECO:0000313" key="2">
    <source>
        <dbReference type="EMBL" id="MFC0677438.1"/>
    </source>
</evidence>
<reference evidence="2 3" key="1">
    <citation type="submission" date="2024-09" db="EMBL/GenBank/DDBJ databases">
        <authorList>
            <person name="Sun Q."/>
            <person name="Mori K."/>
        </authorList>
    </citation>
    <scope>NUCLEOTIDE SEQUENCE [LARGE SCALE GENOMIC DNA]</scope>
    <source>
        <strain evidence="2 3">KCTC 23076</strain>
    </source>
</reference>
<name>A0ABV6RNB9_9GAMM</name>
<organism evidence="2 3">
    <name type="scientific">Lysobacter korlensis</name>
    <dbReference type="NCBI Taxonomy" id="553636"/>
    <lineage>
        <taxon>Bacteria</taxon>
        <taxon>Pseudomonadati</taxon>
        <taxon>Pseudomonadota</taxon>
        <taxon>Gammaproteobacteria</taxon>
        <taxon>Lysobacterales</taxon>
        <taxon>Lysobacteraceae</taxon>
        <taxon>Lysobacter</taxon>
    </lineage>
</organism>
<comment type="caution">
    <text evidence="2">The sequence shown here is derived from an EMBL/GenBank/DDBJ whole genome shotgun (WGS) entry which is preliminary data.</text>
</comment>
<keyword evidence="1" id="KW-0732">Signal</keyword>
<proteinExistence type="predicted"/>
<evidence type="ECO:0000256" key="1">
    <source>
        <dbReference type="SAM" id="SignalP"/>
    </source>
</evidence>
<gene>
    <name evidence="2" type="ORF">ACFFGH_06170</name>
</gene>
<feature type="chain" id="PRO_5046948770" description="AMIN domain-containing protein" evidence="1">
    <location>
        <begin position="28"/>
        <end position="130"/>
    </location>
</feature>
<sequence length="130" mass="14051">MATSNRLRLLSLSAALVFAVAAAPACAEPSNKWRIQVSSDADSAGVMVFDIVPVNAPPRSVTVQIPDDAGENEVADLIRDALRVQIGDAYNVEVDDGEDVLVKKQFGAADFDLRLRETTVRGVRINLDRE</sequence>
<dbReference type="EMBL" id="JBHLTG010000001">
    <property type="protein sequence ID" value="MFC0677438.1"/>
    <property type="molecule type" value="Genomic_DNA"/>
</dbReference>
<evidence type="ECO:0000313" key="3">
    <source>
        <dbReference type="Proteomes" id="UP001589896"/>
    </source>
</evidence>
<keyword evidence="3" id="KW-1185">Reference proteome</keyword>
<dbReference type="Proteomes" id="UP001589896">
    <property type="component" value="Unassembled WGS sequence"/>
</dbReference>
<protein>
    <recommendedName>
        <fullName evidence="4">AMIN domain-containing protein</fullName>
    </recommendedName>
</protein>
<evidence type="ECO:0008006" key="4">
    <source>
        <dbReference type="Google" id="ProtNLM"/>
    </source>
</evidence>